<dbReference type="Pfam" id="PF00724">
    <property type="entry name" value="Oxidored_FMN"/>
    <property type="match status" value="1"/>
</dbReference>
<dbReference type="EMBL" id="RBVX01000010">
    <property type="protein sequence ID" value="RSL33152.1"/>
    <property type="molecule type" value="Genomic_DNA"/>
</dbReference>
<dbReference type="OrthoDB" id="9772736at2"/>
<protein>
    <submittedName>
        <fullName evidence="4">NADH:flavin oxidoreductase</fullName>
    </submittedName>
</protein>
<evidence type="ECO:0000256" key="2">
    <source>
        <dbReference type="ARBA" id="ARBA00023002"/>
    </source>
</evidence>
<evidence type="ECO:0000259" key="3">
    <source>
        <dbReference type="Pfam" id="PF00724"/>
    </source>
</evidence>
<feature type="domain" description="NADH:flavin oxidoreductase/NADH oxidase N-terminal" evidence="3">
    <location>
        <begin position="34"/>
        <end position="371"/>
    </location>
</feature>
<evidence type="ECO:0000313" key="5">
    <source>
        <dbReference type="Proteomes" id="UP000275076"/>
    </source>
</evidence>
<dbReference type="AlphaFoldDB" id="A0A3R9QL18"/>
<sequence>MAVLVINSLNRNTLNIAKSEKRQVIRLSRYEDTLFEQGHISNHILKNRYIVGPMTRVSSDEDGTPNERVHQYYKRFAAGGFSAVITEGIYPDTAYSQGYEYQAGLATERHKEAWKPIVADVQTHGAKMIAQLMHAGAQSQGNYYKDQSVGPSPFQPPSDKVSVYGGQGAFPVSEELSKEGIEEVKRGFVQSAIFAKDAGFDGVELHGANGYLLDQFLSETINVRQDEYGGSVENRLRLLLELIREVRAAVGENMILGIRISQLKATNPDFRWSGGEEDARIIFTALGQSNVDYIHLSDDDATTPGFGKETMTMTEAARRFSNVPIITCGSLADPEKASTLIENNVADFIAIARQALANPDTPLRVQQGLPLSEFNKEGIMLPKAYIKDFELEQEIIEGKEGLSQQDR</sequence>
<dbReference type="GO" id="GO:0010181">
    <property type="term" value="F:FMN binding"/>
    <property type="evidence" value="ECO:0007669"/>
    <property type="project" value="InterPro"/>
</dbReference>
<dbReference type="Gene3D" id="3.20.20.70">
    <property type="entry name" value="Aldolase class I"/>
    <property type="match status" value="1"/>
</dbReference>
<proteinExistence type="predicted"/>
<name>A0A3R9QL18_9BACI</name>
<keyword evidence="1" id="KW-0285">Flavoprotein</keyword>
<evidence type="ECO:0000256" key="1">
    <source>
        <dbReference type="ARBA" id="ARBA00022630"/>
    </source>
</evidence>
<accession>A0A3R9QL18</accession>
<gene>
    <name evidence="4" type="ORF">D7Z54_12390</name>
</gene>
<dbReference type="Proteomes" id="UP000275076">
    <property type="component" value="Unassembled WGS sequence"/>
</dbReference>
<dbReference type="PANTHER" id="PTHR43656:SF2">
    <property type="entry name" value="BINDING OXIDOREDUCTASE, PUTATIVE (AFU_ORTHOLOGUE AFUA_2G08260)-RELATED"/>
    <property type="match status" value="1"/>
</dbReference>
<comment type="caution">
    <text evidence="4">The sequence shown here is derived from an EMBL/GenBank/DDBJ whole genome shotgun (WGS) entry which is preliminary data.</text>
</comment>
<keyword evidence="5" id="KW-1185">Reference proteome</keyword>
<keyword evidence="2" id="KW-0560">Oxidoreductase</keyword>
<dbReference type="PANTHER" id="PTHR43656">
    <property type="entry name" value="BINDING OXIDOREDUCTASE, PUTATIVE (AFU_ORTHOLOGUE AFUA_2G08260)-RELATED"/>
    <property type="match status" value="1"/>
</dbReference>
<dbReference type="InterPro" id="IPR013785">
    <property type="entry name" value="Aldolase_TIM"/>
</dbReference>
<dbReference type="InterPro" id="IPR051799">
    <property type="entry name" value="NADH_flavin_oxidoreductase"/>
</dbReference>
<evidence type="ECO:0000313" key="4">
    <source>
        <dbReference type="EMBL" id="RSL33152.1"/>
    </source>
</evidence>
<dbReference type="GO" id="GO:0016491">
    <property type="term" value="F:oxidoreductase activity"/>
    <property type="evidence" value="ECO:0007669"/>
    <property type="project" value="UniProtKB-KW"/>
</dbReference>
<reference evidence="4 5" key="1">
    <citation type="submission" date="2018-10" db="EMBL/GenBank/DDBJ databases">
        <title>Draft genome sequence of Bacillus salarius IM0101, isolated from a hypersaline soil in Inner Mongolia, China.</title>
        <authorList>
            <person name="Yamprayoonswat W."/>
            <person name="Boonvisut S."/>
            <person name="Jumpathong W."/>
            <person name="Sittihan S."/>
            <person name="Ruangsuj P."/>
            <person name="Wanthongcharoen S."/>
            <person name="Thongpramul N."/>
            <person name="Pimmason S."/>
            <person name="Yu B."/>
            <person name="Yasawong M."/>
        </authorList>
    </citation>
    <scope>NUCLEOTIDE SEQUENCE [LARGE SCALE GENOMIC DNA]</scope>
    <source>
        <strain evidence="4 5">IM0101</strain>
    </source>
</reference>
<dbReference type="CDD" id="cd02803">
    <property type="entry name" value="OYE_like_FMN_family"/>
    <property type="match status" value="1"/>
</dbReference>
<dbReference type="InterPro" id="IPR001155">
    <property type="entry name" value="OxRdtase_FMN_N"/>
</dbReference>
<organism evidence="4 5">
    <name type="scientific">Salibacterium salarium</name>
    <dbReference type="NCBI Taxonomy" id="284579"/>
    <lineage>
        <taxon>Bacteria</taxon>
        <taxon>Bacillati</taxon>
        <taxon>Bacillota</taxon>
        <taxon>Bacilli</taxon>
        <taxon>Bacillales</taxon>
        <taxon>Bacillaceae</taxon>
    </lineage>
</organism>
<dbReference type="SUPFAM" id="SSF51395">
    <property type="entry name" value="FMN-linked oxidoreductases"/>
    <property type="match status" value="1"/>
</dbReference>